<dbReference type="GO" id="GO:0016301">
    <property type="term" value="F:kinase activity"/>
    <property type="evidence" value="ECO:0007669"/>
    <property type="project" value="UniProtKB-KW"/>
</dbReference>
<evidence type="ECO:0000256" key="4">
    <source>
        <dbReference type="ARBA" id="ARBA00022679"/>
    </source>
</evidence>
<dbReference type="PANTHER" id="PTHR24421:SF10">
    <property type="entry name" value="NITRATE_NITRITE SENSOR PROTEIN NARQ"/>
    <property type="match status" value="1"/>
</dbReference>
<dbReference type="EC" id="2.7.13.3" evidence="2"/>
<feature type="transmembrane region" description="Helical" evidence="9">
    <location>
        <begin position="184"/>
        <end position="206"/>
    </location>
</feature>
<name>A0ABT1A8H4_9PSEU</name>
<dbReference type="CDD" id="cd16917">
    <property type="entry name" value="HATPase_UhpB-NarQ-NarX-like"/>
    <property type="match status" value="1"/>
</dbReference>
<dbReference type="Pfam" id="PF07730">
    <property type="entry name" value="HisKA_3"/>
    <property type="match status" value="1"/>
</dbReference>
<keyword evidence="8" id="KW-0902">Two-component regulatory system</keyword>
<keyword evidence="9" id="KW-0472">Membrane</keyword>
<keyword evidence="6 12" id="KW-0418">Kinase</keyword>
<feature type="domain" description="Signal transduction histidine kinase subgroup 3 dimerisation and phosphoacceptor" evidence="11">
    <location>
        <begin position="410"/>
        <end position="475"/>
    </location>
</feature>
<comment type="catalytic activity">
    <reaction evidence="1">
        <text>ATP + protein L-histidine = ADP + protein N-phospho-L-histidine.</text>
        <dbReference type="EC" id="2.7.13.3"/>
    </reaction>
</comment>
<organism evidence="12 13">
    <name type="scientific">Pseudonocardia humida</name>
    <dbReference type="NCBI Taxonomy" id="2800819"/>
    <lineage>
        <taxon>Bacteria</taxon>
        <taxon>Bacillati</taxon>
        <taxon>Actinomycetota</taxon>
        <taxon>Actinomycetes</taxon>
        <taxon>Pseudonocardiales</taxon>
        <taxon>Pseudonocardiaceae</taxon>
        <taxon>Pseudonocardia</taxon>
    </lineage>
</organism>
<keyword evidence="7" id="KW-0067">ATP-binding</keyword>
<evidence type="ECO:0000256" key="1">
    <source>
        <dbReference type="ARBA" id="ARBA00000085"/>
    </source>
</evidence>
<dbReference type="Gene3D" id="3.30.565.10">
    <property type="entry name" value="Histidine kinase-like ATPase, C-terminal domain"/>
    <property type="match status" value="1"/>
</dbReference>
<feature type="transmembrane region" description="Helical" evidence="9">
    <location>
        <begin position="47"/>
        <end position="67"/>
    </location>
</feature>
<evidence type="ECO:0000256" key="5">
    <source>
        <dbReference type="ARBA" id="ARBA00022741"/>
    </source>
</evidence>
<dbReference type="EMBL" id="JAGSOV010000064">
    <property type="protein sequence ID" value="MCO1659341.1"/>
    <property type="molecule type" value="Genomic_DNA"/>
</dbReference>
<dbReference type="InterPro" id="IPR003594">
    <property type="entry name" value="HATPase_dom"/>
</dbReference>
<gene>
    <name evidence="12" type="ORF">KDL28_30145</name>
</gene>
<dbReference type="PANTHER" id="PTHR24421">
    <property type="entry name" value="NITRATE/NITRITE SENSOR PROTEIN NARX-RELATED"/>
    <property type="match status" value="1"/>
</dbReference>
<evidence type="ECO:0000313" key="13">
    <source>
        <dbReference type="Proteomes" id="UP001165283"/>
    </source>
</evidence>
<evidence type="ECO:0000256" key="2">
    <source>
        <dbReference type="ARBA" id="ARBA00012438"/>
    </source>
</evidence>
<comment type="caution">
    <text evidence="12">The sequence shown here is derived from an EMBL/GenBank/DDBJ whole genome shotgun (WGS) entry which is preliminary data.</text>
</comment>
<feature type="transmembrane region" description="Helical" evidence="9">
    <location>
        <begin position="105"/>
        <end position="125"/>
    </location>
</feature>
<sequence length="596" mass="64306">MSLVVTIADPALGRPRRSVRLRAVGGALLAAAVGLVSSWPLLVSSPVIGLVNVLVAVSFTATGIVLLEERQQRGTGVALILVAVFYLWSWGWSWPPQWQVFPLPLIASVCGYLWFVFGVYALLRYPDPQLTRWWDRVYVAVLGLWVVVPKLVLAVVAEREWIGRGYDQTTWWPTLWPNRPLYDALSTVSTVGLVVVAVPVLVPLLLKVRRSRSVDRIDAVPGVIAAVAVLICGSAYLLAWSGSLPSATIDTLRAVIGVSALFTPIAFLTSALRRGLTRAALADLVVRLVRSPSGPDIQAELRQSLRDDTLVLLFWLPREQVYVDVDDVERGAQPPADGRWPVQIRSTSGDALALMLLDPALQRHPGLVAPAVAACGFALENYRLHADLKGRLREVQQSRARLAEAELRGRQQIERDLHDGAQQTLLVAAASLGEARQKAEPGSDVYAAIERARSDLRAATGELRGLARGIHPPVLTQSGLRAALEGVIERMGLPTSSAILDQRLPPAVEATAYFLVCEALTNAARHAGAHRVRVDVQRDDDRLHVSVVDDGTGGARIATGSGLANIRDRVEAIGGRMRLDSPAGGGTTLAAELPCG</sequence>
<evidence type="ECO:0000256" key="9">
    <source>
        <dbReference type="SAM" id="Phobius"/>
    </source>
</evidence>
<feature type="transmembrane region" description="Helical" evidence="9">
    <location>
        <begin position="74"/>
        <end position="93"/>
    </location>
</feature>
<evidence type="ECO:0000256" key="3">
    <source>
        <dbReference type="ARBA" id="ARBA00022553"/>
    </source>
</evidence>
<feature type="transmembrane region" description="Helical" evidence="9">
    <location>
        <begin position="218"/>
        <end position="239"/>
    </location>
</feature>
<dbReference type="InterPro" id="IPR011712">
    <property type="entry name" value="Sig_transdc_His_kin_sub3_dim/P"/>
</dbReference>
<keyword evidence="5" id="KW-0547">Nucleotide-binding</keyword>
<feature type="transmembrane region" description="Helical" evidence="9">
    <location>
        <begin position="21"/>
        <end position="41"/>
    </location>
</feature>
<keyword evidence="13" id="KW-1185">Reference proteome</keyword>
<dbReference type="RefSeq" id="WP_252444164.1">
    <property type="nucleotide sequence ID" value="NZ_JAGSOV010000064.1"/>
</dbReference>
<accession>A0ABT1A8H4</accession>
<evidence type="ECO:0000259" key="11">
    <source>
        <dbReference type="Pfam" id="PF07730"/>
    </source>
</evidence>
<evidence type="ECO:0000259" key="10">
    <source>
        <dbReference type="Pfam" id="PF02518"/>
    </source>
</evidence>
<feature type="domain" description="Histidine kinase/HSP90-like ATPase" evidence="10">
    <location>
        <begin position="512"/>
        <end position="594"/>
    </location>
</feature>
<keyword evidence="4" id="KW-0808">Transferase</keyword>
<reference evidence="12" key="1">
    <citation type="submission" date="2021-04" db="EMBL/GenBank/DDBJ databases">
        <title>Pseudonocardia sp. nov., isolated from sandy soil of mangrove forest.</title>
        <authorList>
            <person name="Zan Z."/>
            <person name="Huang R."/>
            <person name="Liu W."/>
        </authorList>
    </citation>
    <scope>NUCLEOTIDE SEQUENCE</scope>
    <source>
        <strain evidence="12">S2-4</strain>
    </source>
</reference>
<dbReference type="Proteomes" id="UP001165283">
    <property type="component" value="Unassembled WGS sequence"/>
</dbReference>
<dbReference type="SUPFAM" id="SSF55874">
    <property type="entry name" value="ATPase domain of HSP90 chaperone/DNA topoisomerase II/histidine kinase"/>
    <property type="match status" value="1"/>
</dbReference>
<dbReference type="Gene3D" id="1.20.5.1930">
    <property type="match status" value="1"/>
</dbReference>
<keyword evidence="3" id="KW-0597">Phosphoprotein</keyword>
<evidence type="ECO:0000256" key="8">
    <source>
        <dbReference type="ARBA" id="ARBA00023012"/>
    </source>
</evidence>
<dbReference type="InterPro" id="IPR036890">
    <property type="entry name" value="HATPase_C_sf"/>
</dbReference>
<evidence type="ECO:0000313" key="12">
    <source>
        <dbReference type="EMBL" id="MCO1659341.1"/>
    </source>
</evidence>
<dbReference type="Pfam" id="PF02518">
    <property type="entry name" value="HATPase_c"/>
    <property type="match status" value="1"/>
</dbReference>
<evidence type="ECO:0000256" key="7">
    <source>
        <dbReference type="ARBA" id="ARBA00022840"/>
    </source>
</evidence>
<keyword evidence="9" id="KW-0812">Transmembrane</keyword>
<keyword evidence="9" id="KW-1133">Transmembrane helix</keyword>
<feature type="transmembrane region" description="Helical" evidence="9">
    <location>
        <begin position="137"/>
        <end position="157"/>
    </location>
</feature>
<feature type="transmembrane region" description="Helical" evidence="9">
    <location>
        <begin position="251"/>
        <end position="272"/>
    </location>
</feature>
<evidence type="ECO:0000256" key="6">
    <source>
        <dbReference type="ARBA" id="ARBA00022777"/>
    </source>
</evidence>
<protein>
    <recommendedName>
        <fullName evidence="2">histidine kinase</fullName>
        <ecNumber evidence="2">2.7.13.3</ecNumber>
    </recommendedName>
</protein>
<proteinExistence type="predicted"/>
<dbReference type="InterPro" id="IPR050482">
    <property type="entry name" value="Sensor_HK_TwoCompSys"/>
</dbReference>